<dbReference type="GO" id="GO:0046718">
    <property type="term" value="P:symbiont entry into host cell"/>
    <property type="evidence" value="ECO:0007669"/>
    <property type="project" value="UniProtKB-KW"/>
</dbReference>
<comment type="similarity">
    <text evidence="3 19">Belongs to the paramyxoviruses hemagglutinin-neuraminidase family.</text>
</comment>
<evidence type="ECO:0000256" key="7">
    <source>
        <dbReference type="ARBA" id="ARBA00022692"/>
    </source>
</evidence>
<keyword evidence="8" id="KW-1161">Viral attachment to host cell</keyword>
<protein>
    <submittedName>
        <fullName evidence="21">Attachment protein</fullName>
    </submittedName>
</protein>
<evidence type="ECO:0000256" key="9">
    <source>
        <dbReference type="ARBA" id="ARBA00022844"/>
    </source>
</evidence>
<dbReference type="GO" id="GO:0055036">
    <property type="term" value="C:virion membrane"/>
    <property type="evidence" value="ECO:0007669"/>
    <property type="project" value="UniProtKB-SubCell"/>
</dbReference>
<dbReference type="GlyCosmos" id="A0A3Q8S5P5">
    <property type="glycosylation" value="3 sites, No reported glycans"/>
</dbReference>
<evidence type="ECO:0000256" key="10">
    <source>
        <dbReference type="ARBA" id="ARBA00022870"/>
    </source>
</evidence>
<dbReference type="InterPro" id="IPR016285">
    <property type="entry name" value="Hemagglutn-neuramid"/>
</dbReference>
<keyword evidence="15" id="KW-0325">Glycoprotein</keyword>
<feature type="disulfide bond" evidence="18">
    <location>
        <begin position="175"/>
        <end position="236"/>
    </location>
</feature>
<proteinExistence type="inferred from homology"/>
<evidence type="ECO:0000256" key="18">
    <source>
        <dbReference type="PIRSR" id="PIRSR001072-2"/>
    </source>
</evidence>
<dbReference type="Proteomes" id="UP000501881">
    <property type="component" value="Segment"/>
</dbReference>
<keyword evidence="11 19" id="KW-0261">Viral envelope protein</keyword>
<keyword evidence="10" id="KW-1043">Host membrane</keyword>
<dbReference type="Gene3D" id="2.120.10.10">
    <property type="match status" value="1"/>
</dbReference>
<evidence type="ECO:0000256" key="6">
    <source>
        <dbReference type="ARBA" id="ARBA00022581"/>
    </source>
</evidence>
<keyword evidence="16" id="KW-1160">Virus entry into host cell</keyword>
<evidence type="ECO:0000256" key="16">
    <source>
        <dbReference type="ARBA" id="ARBA00023296"/>
    </source>
</evidence>
<name>A0A3Q8S5P5_9MONO</name>
<evidence type="ECO:0000256" key="17">
    <source>
        <dbReference type="PIRSR" id="PIRSR001072-1"/>
    </source>
</evidence>
<evidence type="ECO:0000256" key="5">
    <source>
        <dbReference type="ARBA" id="ARBA00022546"/>
    </source>
</evidence>
<dbReference type="GeneID" id="65102425"/>
<dbReference type="SMR" id="A0A3Q8S5P5"/>
<dbReference type="Pfam" id="PF00423">
    <property type="entry name" value="HN"/>
    <property type="match status" value="1"/>
</dbReference>
<dbReference type="EMBL" id="MH972568">
    <property type="protein sequence ID" value="AZK31329.1"/>
    <property type="molecule type" value="Viral_cRNA"/>
</dbReference>
<dbReference type="GO" id="GO:0020002">
    <property type="term" value="C:host cell plasma membrane"/>
    <property type="evidence" value="ECO:0007669"/>
    <property type="project" value="UniProtKB-SubCell"/>
</dbReference>
<dbReference type="CDD" id="cd15469">
    <property type="entry name" value="HN"/>
    <property type="match status" value="1"/>
</dbReference>
<feature type="disulfide bond" evidence="18">
    <location>
        <begin position="528"/>
        <end position="539"/>
    </location>
</feature>
<accession>A0A3Q8S5P5</accession>
<dbReference type="GO" id="GO:0019031">
    <property type="term" value="C:viral envelope"/>
    <property type="evidence" value="ECO:0007669"/>
    <property type="project" value="UniProtKB-KW"/>
</dbReference>
<evidence type="ECO:0000256" key="1">
    <source>
        <dbReference type="ARBA" id="ARBA00004208"/>
    </source>
</evidence>
<dbReference type="InterPro" id="IPR000665">
    <property type="entry name" value="Hemagglutn/HN"/>
</dbReference>
<keyword evidence="4" id="KW-1032">Host cell membrane</keyword>
<evidence type="ECO:0000256" key="20">
    <source>
        <dbReference type="SAM" id="Phobius"/>
    </source>
</evidence>
<evidence type="ECO:0000256" key="19">
    <source>
        <dbReference type="RuleBase" id="RU004216"/>
    </source>
</evidence>
<feature type="transmembrane region" description="Helical" evidence="20">
    <location>
        <begin position="21"/>
        <end position="39"/>
    </location>
</feature>
<dbReference type="GO" id="GO:0019062">
    <property type="term" value="P:virion attachment to host cell"/>
    <property type="evidence" value="ECO:0007669"/>
    <property type="project" value="UniProtKB-KW"/>
</dbReference>
<feature type="glycosylation site" description="N-linked (GlcNAc...) asparagine; by host" evidence="17">
    <location>
        <position position="139"/>
    </location>
</feature>
<keyword evidence="12" id="KW-0735">Signal-anchor</keyword>
<keyword evidence="14 20" id="KW-0472">Membrane</keyword>
<dbReference type="PIRSF" id="PIRSF001072">
    <property type="entry name" value="Hemagglut-neuramid_paramyxoV"/>
    <property type="match status" value="1"/>
</dbReference>
<dbReference type="SUPFAM" id="SSF50939">
    <property type="entry name" value="Sialidases"/>
    <property type="match status" value="1"/>
</dbReference>
<organism evidence="21">
    <name type="scientific">Alston virus</name>
    <dbReference type="NCBI Taxonomy" id="2495433"/>
    <lineage>
        <taxon>Viruses</taxon>
        <taxon>Riboviria</taxon>
        <taxon>Orthornavirae</taxon>
        <taxon>Negarnaviricota</taxon>
        <taxon>Haploviricotina</taxon>
        <taxon>Monjiviricetes</taxon>
        <taxon>Mononegavirales</taxon>
        <taxon>Paramyxoviridae</taxon>
        <taxon>Rubulavirinae</taxon>
        <taxon>Orthorubulavirus</taxon>
        <taxon>Orthorubulavirus sp. 'alstonvillense'</taxon>
    </lineage>
</organism>
<dbReference type="InterPro" id="IPR036278">
    <property type="entry name" value="Sialidase_sf"/>
</dbReference>
<evidence type="ECO:0000256" key="14">
    <source>
        <dbReference type="ARBA" id="ARBA00023136"/>
    </source>
</evidence>
<feature type="glycosylation site" description="N-linked (GlcNAc...) asparagine; by host" evidence="17">
    <location>
        <position position="504"/>
    </location>
</feature>
<keyword evidence="18" id="KW-1015">Disulfide bond</keyword>
<evidence type="ECO:0000256" key="2">
    <source>
        <dbReference type="ARBA" id="ARBA00004336"/>
    </source>
</evidence>
<feature type="disulfide bond" evidence="18">
    <location>
        <begin position="448"/>
        <end position="458"/>
    </location>
</feature>
<dbReference type="KEGG" id="vg:65102425"/>
<evidence type="ECO:0000256" key="8">
    <source>
        <dbReference type="ARBA" id="ARBA00022804"/>
    </source>
</evidence>
<feature type="disulfide bond" evidence="18">
    <location>
        <begin position="161"/>
        <end position="185"/>
    </location>
</feature>
<dbReference type="GO" id="GO:0004308">
    <property type="term" value="F:exo-alpha-sialidase activity"/>
    <property type="evidence" value="ECO:0007669"/>
    <property type="project" value="InterPro"/>
</dbReference>
<keyword evidence="6" id="KW-0945">Host-virus interaction</keyword>
<evidence type="ECO:0000313" key="21">
    <source>
        <dbReference type="EMBL" id="AZK31329.1"/>
    </source>
</evidence>
<evidence type="ECO:0000256" key="3">
    <source>
        <dbReference type="ARBA" id="ARBA00007701"/>
    </source>
</evidence>
<keyword evidence="5 19" id="KW-0348">Hemagglutinin</keyword>
<keyword evidence="7 20" id="KW-0812">Transmembrane</keyword>
<feature type="glycosylation site" description="N-linked (GlcNAc...) asparagine; by host" evidence="17">
    <location>
        <position position="267"/>
    </location>
</feature>
<keyword evidence="13 20" id="KW-1133">Transmembrane helix</keyword>
<dbReference type="Gene3D" id="1.20.5.110">
    <property type="match status" value="1"/>
</dbReference>
<evidence type="ECO:0000256" key="15">
    <source>
        <dbReference type="ARBA" id="ARBA00023180"/>
    </source>
</evidence>
<sequence length="565" mass="61955">MGADEAPLKGTCRVLFRTTTLLLLCTLLALSVAVLYEVLITQQYLKNNSGSSNLPSGLSGITDSLANILSVVNQIVYNSAVAIPLQLDTMESTLLTAIKSLQTSDKLEPNCSWGAALINDNRYIHGINQFYFSPTEGQNLTLGPLLNIPSFIPTATTPEGCTRIPSFSLTKTHWCYTHNVILNGCLDHVSSNQFVSMGIIEPTSAGFPSFRTLKTLYLSDGVNRKSCSISTIPGGCMMYCFVSTQSEKDDYLSAAPPEQRIIMMHYNDSIVERIINPPGVLDVWATLTPGTGSGVYYLGWVLFPVYGGVIRGTNLWNSQNNKYFISKMASTLCKQDQATQIANAKNSYYSSWFGDRLIQAGILACPLQRDLTNECLVLPYSNDQVMMGAEGRLYIYGDSLYYYQRGTSWWPMTMLYKLTLTFSNNQPSAITAQNIPTQQVPRPGTGGCSADNRCPGVCLTGVYADAWLLTDPAAVNSFGSQIIFTGSYLNSATQRINPTMYIANNTKILNSQQFGANGQGASYGHTTCFRDTGSVNVYCIYIIEVSSSLLGQFQIVPFVRQINLN</sequence>
<reference evidence="21" key="1">
    <citation type="journal article" date="2018" name="Viruses">
        <title>Alston Virus, a Novel Paramyxovirus Isolated from Bats Causes Upper Respiratory Tract Infection in Experimentally Challenged Ferrets.</title>
        <authorList>
            <person name="Johnson R.I."/>
            <person name="Tachedjian M."/>
            <person name="Rowe B."/>
            <person name="Clayton B.A."/>
            <person name="Layton R."/>
            <person name="Bergfeld J."/>
            <person name="Wang L.F."/>
            <person name="Marsh G.A."/>
        </authorList>
    </citation>
    <scope>NUCLEOTIDE SEQUENCE [LARGE SCALE GENOMIC DNA]</scope>
    <source>
        <strain evidence="21">Alstonville</strain>
    </source>
</reference>
<evidence type="ECO:0000256" key="11">
    <source>
        <dbReference type="ARBA" id="ARBA00022879"/>
    </source>
</evidence>
<evidence type="ECO:0000256" key="13">
    <source>
        <dbReference type="ARBA" id="ARBA00022989"/>
    </source>
</evidence>
<comment type="subcellular location">
    <subcellularLocation>
        <location evidence="2">Host cell membrane</location>
        <topology evidence="2">Single-pass type II membrane protein</topology>
    </subcellularLocation>
    <subcellularLocation>
        <location evidence="1">Virion membrane</location>
        <topology evidence="1">Single-pass type II membrane protein</topology>
    </subcellularLocation>
</comment>
<evidence type="ECO:0000256" key="12">
    <source>
        <dbReference type="ARBA" id="ARBA00022968"/>
    </source>
</evidence>
<dbReference type="GO" id="GO:0046789">
    <property type="term" value="F:host cell surface receptor binding"/>
    <property type="evidence" value="ECO:0007669"/>
    <property type="project" value="InterPro"/>
</dbReference>
<feature type="disulfide bond" evidence="18">
    <location>
        <begin position="227"/>
        <end position="240"/>
    </location>
</feature>
<keyword evidence="9" id="KW-0946">Virion</keyword>
<dbReference type="RefSeq" id="YP_010087174.1">
    <property type="nucleotide sequence ID" value="NC_055508.1"/>
</dbReference>
<feature type="disulfide bond" evidence="18">
    <location>
        <begin position="365"/>
        <end position="375"/>
    </location>
</feature>
<evidence type="ECO:0000256" key="4">
    <source>
        <dbReference type="ARBA" id="ARBA00022511"/>
    </source>
</evidence>
<gene>
    <name evidence="21" type="primary">HN</name>
</gene>